<feature type="non-terminal residue" evidence="2">
    <location>
        <position position="1"/>
    </location>
</feature>
<proteinExistence type="predicted"/>
<dbReference type="AlphaFoldDB" id="A0A6G0ZDM3"/>
<name>A0A6G0ZDM3_APHCR</name>
<feature type="transmembrane region" description="Helical" evidence="1">
    <location>
        <begin position="13"/>
        <end position="32"/>
    </location>
</feature>
<gene>
    <name evidence="2" type="ORF">FWK35_00007981</name>
</gene>
<reference evidence="2 3" key="1">
    <citation type="submission" date="2019-08" db="EMBL/GenBank/DDBJ databases">
        <title>Whole genome of Aphis craccivora.</title>
        <authorList>
            <person name="Voronova N.V."/>
            <person name="Shulinski R.S."/>
            <person name="Bandarenka Y.V."/>
            <person name="Zhorov D.G."/>
            <person name="Warner D."/>
        </authorList>
    </citation>
    <scope>NUCLEOTIDE SEQUENCE [LARGE SCALE GENOMIC DNA]</scope>
    <source>
        <strain evidence="2">180601</strain>
        <tissue evidence="2">Whole Body</tissue>
    </source>
</reference>
<dbReference type="EMBL" id="VUJU01000655">
    <property type="protein sequence ID" value="KAF0769072.1"/>
    <property type="molecule type" value="Genomic_DNA"/>
</dbReference>
<evidence type="ECO:0000256" key="1">
    <source>
        <dbReference type="SAM" id="Phobius"/>
    </source>
</evidence>
<keyword evidence="1" id="KW-0812">Transmembrane</keyword>
<evidence type="ECO:0000313" key="3">
    <source>
        <dbReference type="Proteomes" id="UP000478052"/>
    </source>
</evidence>
<protein>
    <submittedName>
        <fullName evidence="2">Uncharacterized protein</fullName>
    </submittedName>
</protein>
<keyword evidence="3" id="KW-1185">Reference proteome</keyword>
<evidence type="ECO:0000313" key="2">
    <source>
        <dbReference type="EMBL" id="KAF0769072.1"/>
    </source>
</evidence>
<keyword evidence="1" id="KW-1133">Transmembrane helix</keyword>
<sequence>IYLVENWFYIKNFSFSLLFFFLVFLDAFENYWEFQKMTSSMHQLDSLSNQKSY</sequence>
<comment type="caution">
    <text evidence="2">The sequence shown here is derived from an EMBL/GenBank/DDBJ whole genome shotgun (WGS) entry which is preliminary data.</text>
</comment>
<keyword evidence="1" id="KW-0472">Membrane</keyword>
<dbReference type="Proteomes" id="UP000478052">
    <property type="component" value="Unassembled WGS sequence"/>
</dbReference>
<accession>A0A6G0ZDM3</accession>
<organism evidence="2 3">
    <name type="scientific">Aphis craccivora</name>
    <name type="common">Cowpea aphid</name>
    <dbReference type="NCBI Taxonomy" id="307492"/>
    <lineage>
        <taxon>Eukaryota</taxon>
        <taxon>Metazoa</taxon>
        <taxon>Ecdysozoa</taxon>
        <taxon>Arthropoda</taxon>
        <taxon>Hexapoda</taxon>
        <taxon>Insecta</taxon>
        <taxon>Pterygota</taxon>
        <taxon>Neoptera</taxon>
        <taxon>Paraneoptera</taxon>
        <taxon>Hemiptera</taxon>
        <taxon>Sternorrhyncha</taxon>
        <taxon>Aphidomorpha</taxon>
        <taxon>Aphidoidea</taxon>
        <taxon>Aphididae</taxon>
        <taxon>Aphidini</taxon>
        <taxon>Aphis</taxon>
        <taxon>Aphis</taxon>
    </lineage>
</organism>